<evidence type="ECO:0000313" key="4">
    <source>
        <dbReference type="EMBL" id="RYC33796.1"/>
    </source>
</evidence>
<name>A0A4Q2UF97_9HYPH</name>
<gene>
    <name evidence="4" type="ORF">D3273_00635</name>
</gene>
<dbReference type="InterPro" id="IPR002942">
    <property type="entry name" value="S4_RNA-bd"/>
</dbReference>
<dbReference type="SUPFAM" id="SSF55174">
    <property type="entry name" value="Alpha-L RNA-binding motif"/>
    <property type="match status" value="1"/>
</dbReference>
<evidence type="ECO:0000313" key="5">
    <source>
        <dbReference type="Proteomes" id="UP000290759"/>
    </source>
</evidence>
<dbReference type="Pfam" id="PF01479">
    <property type="entry name" value="S4"/>
    <property type="match status" value="1"/>
</dbReference>
<proteinExistence type="predicted"/>
<dbReference type="OrthoDB" id="9797176at2"/>
<sequence>MPGTPPPPAGAEPARQRLDKWLWFTRVVKTRSLAARLVTEGHVRVNSVRVETASKAVKPGDVVTVALERHVRVLKVLAGGERRGPAPEAQTLYEDLAPRPSPSAGADAESDADEADG</sequence>
<dbReference type="SMART" id="SM00363">
    <property type="entry name" value="S4"/>
    <property type="match status" value="1"/>
</dbReference>
<dbReference type="Proteomes" id="UP000290759">
    <property type="component" value="Unassembled WGS sequence"/>
</dbReference>
<organism evidence="4 5">
    <name type="scientific">Lichenibacterium minor</name>
    <dbReference type="NCBI Taxonomy" id="2316528"/>
    <lineage>
        <taxon>Bacteria</taxon>
        <taxon>Pseudomonadati</taxon>
        <taxon>Pseudomonadota</taxon>
        <taxon>Alphaproteobacteria</taxon>
        <taxon>Hyphomicrobiales</taxon>
        <taxon>Lichenihabitantaceae</taxon>
        <taxon>Lichenibacterium</taxon>
    </lineage>
</organism>
<evidence type="ECO:0000256" key="2">
    <source>
        <dbReference type="SAM" id="MobiDB-lite"/>
    </source>
</evidence>
<evidence type="ECO:0000256" key="1">
    <source>
        <dbReference type="PROSITE-ProRule" id="PRU00182"/>
    </source>
</evidence>
<keyword evidence="1" id="KW-0694">RNA-binding</keyword>
<evidence type="ECO:0000259" key="3">
    <source>
        <dbReference type="SMART" id="SM00363"/>
    </source>
</evidence>
<dbReference type="GO" id="GO:0003723">
    <property type="term" value="F:RNA binding"/>
    <property type="evidence" value="ECO:0007669"/>
    <property type="project" value="UniProtKB-KW"/>
</dbReference>
<comment type="caution">
    <text evidence="4">The sequence shown here is derived from an EMBL/GenBank/DDBJ whole genome shotgun (WGS) entry which is preliminary data.</text>
</comment>
<protein>
    <submittedName>
        <fullName evidence="4">RNA-binding S4 domain-containing protein</fullName>
    </submittedName>
</protein>
<feature type="region of interest" description="Disordered" evidence="2">
    <location>
        <begin position="80"/>
        <end position="117"/>
    </location>
</feature>
<keyword evidence="5" id="KW-1185">Reference proteome</keyword>
<dbReference type="Gene3D" id="3.10.290.10">
    <property type="entry name" value="RNA-binding S4 domain"/>
    <property type="match status" value="1"/>
</dbReference>
<dbReference type="CDD" id="cd00165">
    <property type="entry name" value="S4"/>
    <property type="match status" value="1"/>
</dbReference>
<dbReference type="EMBL" id="QYBB01000001">
    <property type="protein sequence ID" value="RYC33796.1"/>
    <property type="molecule type" value="Genomic_DNA"/>
</dbReference>
<feature type="compositionally biased region" description="Acidic residues" evidence="2">
    <location>
        <begin position="108"/>
        <end position="117"/>
    </location>
</feature>
<accession>A0A4Q2UF97</accession>
<reference evidence="4 5" key="2">
    <citation type="submission" date="2019-02" db="EMBL/GenBank/DDBJ databases">
        <title>'Lichenibacterium ramalinii' gen. nov. sp. nov., 'Lichenibacterium minor' gen. nov. sp. nov.</title>
        <authorList>
            <person name="Pankratov T."/>
        </authorList>
    </citation>
    <scope>NUCLEOTIDE SEQUENCE [LARGE SCALE GENOMIC DNA]</scope>
    <source>
        <strain evidence="4 5">RmlP026</strain>
    </source>
</reference>
<dbReference type="PROSITE" id="PS50889">
    <property type="entry name" value="S4"/>
    <property type="match status" value="1"/>
</dbReference>
<dbReference type="RefSeq" id="WP_129222655.1">
    <property type="nucleotide sequence ID" value="NZ_QYBB01000001.1"/>
</dbReference>
<reference evidence="4 5" key="1">
    <citation type="submission" date="2018-12" db="EMBL/GenBank/DDBJ databases">
        <authorList>
            <person name="Grouzdev D.S."/>
            <person name="Krutkina M.S."/>
        </authorList>
    </citation>
    <scope>NUCLEOTIDE SEQUENCE [LARGE SCALE GENOMIC DNA]</scope>
    <source>
        <strain evidence="4 5">RmlP026</strain>
    </source>
</reference>
<dbReference type="AlphaFoldDB" id="A0A4Q2UF97"/>
<feature type="domain" description="RNA-binding S4" evidence="3">
    <location>
        <begin position="16"/>
        <end position="78"/>
    </location>
</feature>
<dbReference type="InterPro" id="IPR036986">
    <property type="entry name" value="S4_RNA-bd_sf"/>
</dbReference>